<feature type="compositionally biased region" description="Polar residues" evidence="1">
    <location>
        <begin position="1"/>
        <end position="10"/>
    </location>
</feature>
<evidence type="ECO:0000313" key="3">
    <source>
        <dbReference type="Proteomes" id="UP000258309"/>
    </source>
</evidence>
<reference evidence="2 3" key="1">
    <citation type="submission" date="2018-05" db="EMBL/GenBank/DDBJ databases">
        <title>Draft genome sequence of Scytalidium lignicola DSM 105466, a ubiquitous saprotrophic fungus.</title>
        <authorList>
            <person name="Buettner E."/>
            <person name="Gebauer A.M."/>
            <person name="Hofrichter M."/>
            <person name="Liers C."/>
            <person name="Kellner H."/>
        </authorList>
    </citation>
    <scope>NUCLEOTIDE SEQUENCE [LARGE SCALE GENOMIC DNA]</scope>
    <source>
        <strain evidence="2 3">DSM 105466</strain>
    </source>
</reference>
<evidence type="ECO:0000256" key="1">
    <source>
        <dbReference type="SAM" id="MobiDB-lite"/>
    </source>
</evidence>
<feature type="non-terminal residue" evidence="2">
    <location>
        <position position="1"/>
    </location>
</feature>
<gene>
    <name evidence="2" type="ORF">B7463_g7760</name>
</gene>
<dbReference type="EMBL" id="NCSJ02000158">
    <property type="protein sequence ID" value="RFU28575.1"/>
    <property type="molecule type" value="Genomic_DNA"/>
</dbReference>
<evidence type="ECO:0000313" key="2">
    <source>
        <dbReference type="EMBL" id="RFU28575.1"/>
    </source>
</evidence>
<dbReference type="AlphaFoldDB" id="A0A3E2H594"/>
<proteinExistence type="predicted"/>
<dbReference type="Proteomes" id="UP000258309">
    <property type="component" value="Unassembled WGS sequence"/>
</dbReference>
<protein>
    <submittedName>
        <fullName evidence="2">Uncharacterized protein</fullName>
    </submittedName>
</protein>
<feature type="region of interest" description="Disordered" evidence="1">
    <location>
        <begin position="102"/>
        <end position="137"/>
    </location>
</feature>
<organism evidence="2 3">
    <name type="scientific">Scytalidium lignicola</name>
    <name type="common">Hyphomycete</name>
    <dbReference type="NCBI Taxonomy" id="5539"/>
    <lineage>
        <taxon>Eukaryota</taxon>
        <taxon>Fungi</taxon>
        <taxon>Dikarya</taxon>
        <taxon>Ascomycota</taxon>
        <taxon>Pezizomycotina</taxon>
        <taxon>Leotiomycetes</taxon>
        <taxon>Leotiomycetes incertae sedis</taxon>
        <taxon>Scytalidium</taxon>
    </lineage>
</organism>
<keyword evidence="3" id="KW-1185">Reference proteome</keyword>
<sequence>MKSKLTTNQPKPRPTLRTHQPAWASVNPGFNSPRRLCYCAATSAIQLHNYYFTAPLPSQSEEFGPAMEGPDSQPASVRDFSCRGCTVSSRLLTCAPEPCLHDKDLRGRSGLLRDPSDGEREQLGQSIGPSWCAPASV</sequence>
<accession>A0A3E2H594</accession>
<feature type="non-terminal residue" evidence="2">
    <location>
        <position position="137"/>
    </location>
</feature>
<comment type="caution">
    <text evidence="2">The sequence shown here is derived from an EMBL/GenBank/DDBJ whole genome shotgun (WGS) entry which is preliminary data.</text>
</comment>
<feature type="region of interest" description="Disordered" evidence="1">
    <location>
        <begin position="1"/>
        <end position="22"/>
    </location>
</feature>
<name>A0A3E2H594_SCYLI</name>